<evidence type="ECO:0000256" key="5">
    <source>
        <dbReference type="SAM" id="Phobius"/>
    </source>
</evidence>
<name>A0ABW6AEC2_9BACT</name>
<keyword evidence="1" id="KW-1003">Cell membrane</keyword>
<keyword evidence="3 5" id="KW-1133">Transmembrane helix</keyword>
<gene>
    <name evidence="7" type="ORF">ACFS25_08320</name>
</gene>
<dbReference type="Gene3D" id="3.40.50.410">
    <property type="entry name" value="von Willebrand factor, type A domain"/>
    <property type="match status" value="1"/>
</dbReference>
<dbReference type="InterPro" id="IPR036465">
    <property type="entry name" value="vWFA_dom_sf"/>
</dbReference>
<evidence type="ECO:0000256" key="4">
    <source>
        <dbReference type="ARBA" id="ARBA00023136"/>
    </source>
</evidence>
<dbReference type="Proteomes" id="UP001597512">
    <property type="component" value="Unassembled WGS sequence"/>
</dbReference>
<keyword evidence="4 5" id="KW-0472">Membrane</keyword>
<evidence type="ECO:0000313" key="7">
    <source>
        <dbReference type="EMBL" id="MFD2933786.1"/>
    </source>
</evidence>
<dbReference type="EMBL" id="JBHUOM010000002">
    <property type="protein sequence ID" value="MFD2933786.1"/>
    <property type="molecule type" value="Genomic_DNA"/>
</dbReference>
<dbReference type="PANTHER" id="PTHR22550">
    <property type="entry name" value="SPORE GERMINATION PROTEIN"/>
    <property type="match status" value="1"/>
</dbReference>
<dbReference type="RefSeq" id="WP_381498551.1">
    <property type="nucleotide sequence ID" value="NZ_JBHUOM010000002.1"/>
</dbReference>
<keyword evidence="8" id="KW-1185">Reference proteome</keyword>
<evidence type="ECO:0000256" key="3">
    <source>
        <dbReference type="ARBA" id="ARBA00022989"/>
    </source>
</evidence>
<dbReference type="SMART" id="SM00327">
    <property type="entry name" value="VWA"/>
    <property type="match status" value="1"/>
</dbReference>
<evidence type="ECO:0000259" key="6">
    <source>
        <dbReference type="PROSITE" id="PS50234"/>
    </source>
</evidence>
<evidence type="ECO:0000313" key="8">
    <source>
        <dbReference type="Proteomes" id="UP001597512"/>
    </source>
</evidence>
<dbReference type="InterPro" id="IPR050768">
    <property type="entry name" value="UPF0353/GerABKA_families"/>
</dbReference>
<evidence type="ECO:0000256" key="1">
    <source>
        <dbReference type="ARBA" id="ARBA00022475"/>
    </source>
</evidence>
<evidence type="ECO:0000256" key="2">
    <source>
        <dbReference type="ARBA" id="ARBA00022692"/>
    </source>
</evidence>
<organism evidence="7 8">
    <name type="scientific">Spirosoma flavum</name>
    <dbReference type="NCBI Taxonomy" id="2048557"/>
    <lineage>
        <taxon>Bacteria</taxon>
        <taxon>Pseudomonadati</taxon>
        <taxon>Bacteroidota</taxon>
        <taxon>Cytophagia</taxon>
        <taxon>Cytophagales</taxon>
        <taxon>Cytophagaceae</taxon>
        <taxon>Spirosoma</taxon>
    </lineage>
</organism>
<feature type="transmembrane region" description="Helical" evidence="5">
    <location>
        <begin position="296"/>
        <end position="315"/>
    </location>
</feature>
<reference evidence="8" key="1">
    <citation type="journal article" date="2019" name="Int. J. Syst. Evol. Microbiol.">
        <title>The Global Catalogue of Microorganisms (GCM) 10K type strain sequencing project: providing services to taxonomists for standard genome sequencing and annotation.</title>
        <authorList>
            <consortium name="The Broad Institute Genomics Platform"/>
            <consortium name="The Broad Institute Genome Sequencing Center for Infectious Disease"/>
            <person name="Wu L."/>
            <person name="Ma J."/>
        </authorList>
    </citation>
    <scope>NUCLEOTIDE SEQUENCE [LARGE SCALE GENOMIC DNA]</scope>
    <source>
        <strain evidence="8">KCTC 52490</strain>
    </source>
</reference>
<keyword evidence="2 5" id="KW-0812">Transmembrane</keyword>
<accession>A0ABW6AEC2</accession>
<dbReference type="PANTHER" id="PTHR22550:SF5">
    <property type="entry name" value="LEUCINE ZIPPER PROTEIN 4"/>
    <property type="match status" value="1"/>
</dbReference>
<protein>
    <submittedName>
        <fullName evidence="7">VWA domain-containing protein</fullName>
    </submittedName>
</protein>
<feature type="domain" description="VWFA" evidence="6">
    <location>
        <begin position="79"/>
        <end position="276"/>
    </location>
</feature>
<sequence length="320" mass="35873">MNWLYPFTSTEFIFIGLFMSLYALYIWRTFRLARQLNTAAWGVVPKFFLRGSYLTLLIIALLGPSFGEAEGDLITTGHDTFLLVDVSRSMNAGDVVPTRLERVKYDIQQLCDTLPADRFGLILAAPESFVLSPLTADHDALKQFMREVHTSVSPSGGTDLCNAIELARQKLVTDSSTYQSVRAIVLFSDGENFGPCERSELARLRSFGLPLITVGVGTEAGSSIREGRNFVRDDNRQIVRSRLNRPFLQELARDGRGQYIEADANGLYVNELADIIRSLKGRTIDQHRAAVSTNKYYYFLLVALGLLALDLIVTIRTFRL</sequence>
<dbReference type="SUPFAM" id="SSF53300">
    <property type="entry name" value="vWA-like"/>
    <property type="match status" value="1"/>
</dbReference>
<feature type="transmembrane region" description="Helical" evidence="5">
    <location>
        <begin position="6"/>
        <end position="27"/>
    </location>
</feature>
<dbReference type="PROSITE" id="PS50234">
    <property type="entry name" value="VWFA"/>
    <property type="match status" value="1"/>
</dbReference>
<proteinExistence type="predicted"/>
<dbReference type="InterPro" id="IPR002035">
    <property type="entry name" value="VWF_A"/>
</dbReference>
<dbReference type="Pfam" id="PF13519">
    <property type="entry name" value="VWA_2"/>
    <property type="match status" value="1"/>
</dbReference>
<comment type="caution">
    <text evidence="7">The sequence shown here is derived from an EMBL/GenBank/DDBJ whole genome shotgun (WGS) entry which is preliminary data.</text>
</comment>